<evidence type="ECO:0000313" key="2">
    <source>
        <dbReference type="Proteomes" id="UP001151760"/>
    </source>
</evidence>
<accession>A0ABQ4YPM9</accession>
<dbReference type="PANTHER" id="PTHR48462">
    <property type="entry name" value="PROTEIN, PUTATIVE-RELATED"/>
    <property type="match status" value="1"/>
</dbReference>
<dbReference type="Proteomes" id="UP001151760">
    <property type="component" value="Unassembled WGS sequence"/>
</dbReference>
<sequence>MEVIHKLHDPQCELLLLRNCAGVAKLSYALRTCSPLYLLAAQILFDQVLRASLEKVVTASGSGFGDWQWRLATLPIKLGGLGILSAGDIIRLAIPMFSEGNLCPSCNAHQIDQWGDHAVHCSSEVGVKFQHNLDGKDLRHADLLLFNWLQVKDACLDVTCISPFAGMGATSWAPGVALHNVMENKSRKEFDMDALDTLSRIKSTSISHSNNDKRLTRVRYVIGWVFPYSLSRSSALLAPRISAGKEVNIELGGGRDKPLCPADMLLYSWDGELDVCVYLTGSLPLTQTGMIDFLPRRAVTEATQRKHVKYEAKCAEIIYGFLPFSFSSFGELERDAITLLKRIPKWLFIVASAPHTYKILFLPSLLIAWGREEPPSVPLCVVLLACSTYVLRMHNLLRDILVDICSKVVIMVRKKAQMGFLSEDEKDLQPADLLLFNWLQGKDACLDVTDISPFAVMGATFWASGVTLHNVVKKKKKKVCVNM</sequence>
<proteinExistence type="predicted"/>
<name>A0ABQ4YPM9_9ASTR</name>
<dbReference type="PANTHER" id="PTHR48462:SF1">
    <property type="entry name" value="PROTEIN, PUTATIVE-RELATED"/>
    <property type="match status" value="1"/>
</dbReference>
<protein>
    <submittedName>
        <fullName evidence="1">Uncharacterized protein</fullName>
    </submittedName>
</protein>
<organism evidence="1 2">
    <name type="scientific">Tanacetum coccineum</name>
    <dbReference type="NCBI Taxonomy" id="301880"/>
    <lineage>
        <taxon>Eukaryota</taxon>
        <taxon>Viridiplantae</taxon>
        <taxon>Streptophyta</taxon>
        <taxon>Embryophyta</taxon>
        <taxon>Tracheophyta</taxon>
        <taxon>Spermatophyta</taxon>
        <taxon>Magnoliopsida</taxon>
        <taxon>eudicotyledons</taxon>
        <taxon>Gunneridae</taxon>
        <taxon>Pentapetalae</taxon>
        <taxon>asterids</taxon>
        <taxon>campanulids</taxon>
        <taxon>Asterales</taxon>
        <taxon>Asteraceae</taxon>
        <taxon>Asteroideae</taxon>
        <taxon>Anthemideae</taxon>
        <taxon>Anthemidinae</taxon>
        <taxon>Tanacetum</taxon>
    </lineage>
</organism>
<comment type="caution">
    <text evidence="1">The sequence shown here is derived from an EMBL/GenBank/DDBJ whole genome shotgun (WGS) entry which is preliminary data.</text>
</comment>
<gene>
    <name evidence="1" type="ORF">Tco_0729371</name>
</gene>
<dbReference type="EMBL" id="BQNB010010601">
    <property type="protein sequence ID" value="GJS79490.1"/>
    <property type="molecule type" value="Genomic_DNA"/>
</dbReference>
<reference evidence="1" key="1">
    <citation type="journal article" date="2022" name="Int. J. Mol. Sci.">
        <title>Draft Genome of Tanacetum Coccineum: Genomic Comparison of Closely Related Tanacetum-Family Plants.</title>
        <authorList>
            <person name="Yamashiro T."/>
            <person name="Shiraishi A."/>
            <person name="Nakayama K."/>
            <person name="Satake H."/>
        </authorList>
    </citation>
    <scope>NUCLEOTIDE SEQUENCE</scope>
</reference>
<evidence type="ECO:0000313" key="1">
    <source>
        <dbReference type="EMBL" id="GJS79490.1"/>
    </source>
</evidence>
<reference evidence="1" key="2">
    <citation type="submission" date="2022-01" db="EMBL/GenBank/DDBJ databases">
        <authorList>
            <person name="Yamashiro T."/>
            <person name="Shiraishi A."/>
            <person name="Satake H."/>
            <person name="Nakayama K."/>
        </authorList>
    </citation>
    <scope>NUCLEOTIDE SEQUENCE</scope>
</reference>
<keyword evidence="2" id="KW-1185">Reference proteome</keyword>